<dbReference type="EMBL" id="JBHTCM010000025">
    <property type="protein sequence ID" value="MFC7334976.1"/>
    <property type="molecule type" value="Genomic_DNA"/>
</dbReference>
<proteinExistence type="predicted"/>
<gene>
    <name evidence="1" type="ORF">ACFQPS_17555</name>
</gene>
<evidence type="ECO:0000313" key="1">
    <source>
        <dbReference type="EMBL" id="MFC7334976.1"/>
    </source>
</evidence>
<comment type="caution">
    <text evidence="1">The sequence shown here is derived from an EMBL/GenBank/DDBJ whole genome shotgun (WGS) entry which is preliminary data.</text>
</comment>
<reference evidence="2" key="1">
    <citation type="journal article" date="2019" name="Int. J. Syst. Evol. Microbiol.">
        <title>The Global Catalogue of Microorganisms (GCM) 10K type strain sequencing project: providing services to taxonomists for standard genome sequencing and annotation.</title>
        <authorList>
            <consortium name="The Broad Institute Genomics Platform"/>
            <consortium name="The Broad Institute Genome Sequencing Center for Infectious Disease"/>
            <person name="Wu L."/>
            <person name="Ma J."/>
        </authorList>
    </citation>
    <scope>NUCLEOTIDE SEQUENCE [LARGE SCALE GENOMIC DNA]</scope>
    <source>
        <strain evidence="2">CGMCC 1.16275</strain>
    </source>
</reference>
<sequence>MELLLLGAALVAIYVAAVKMVQANRAYGRSNEELRVLAARPVELARAKQRLEGQIKDAADQIGRVGIRIEHLKAEKAALDEELRRLRERAKDRVYVMERVMQPGQTLWELVVSNDTQFRDVADEEYRLSWARGRRYVVSAANERDVRRRAELKFLGSQGYRVLQVERSARF</sequence>
<evidence type="ECO:0000313" key="2">
    <source>
        <dbReference type="Proteomes" id="UP001596456"/>
    </source>
</evidence>
<dbReference type="Proteomes" id="UP001596456">
    <property type="component" value="Unassembled WGS sequence"/>
</dbReference>
<organism evidence="1 2">
    <name type="scientific">Rhodocista pekingensis</name>
    <dbReference type="NCBI Taxonomy" id="201185"/>
    <lineage>
        <taxon>Bacteria</taxon>
        <taxon>Pseudomonadati</taxon>
        <taxon>Pseudomonadota</taxon>
        <taxon>Alphaproteobacteria</taxon>
        <taxon>Rhodospirillales</taxon>
        <taxon>Azospirillaceae</taxon>
        <taxon>Rhodocista</taxon>
    </lineage>
</organism>
<protein>
    <submittedName>
        <fullName evidence="1">Uncharacterized protein</fullName>
    </submittedName>
</protein>
<name>A0ABW2L0B1_9PROT</name>
<accession>A0ABW2L0B1</accession>
<dbReference type="RefSeq" id="WP_377360515.1">
    <property type="nucleotide sequence ID" value="NZ_JBHTCM010000025.1"/>
</dbReference>
<keyword evidence="2" id="KW-1185">Reference proteome</keyword>